<keyword evidence="2" id="KW-1133">Transmembrane helix</keyword>
<keyword evidence="2" id="KW-0472">Membrane</keyword>
<proteinExistence type="predicted"/>
<organism evidence="3 4">
    <name type="scientific">Mycobacterium nebraskense</name>
    <dbReference type="NCBI Taxonomy" id="244292"/>
    <lineage>
        <taxon>Bacteria</taxon>
        <taxon>Bacillati</taxon>
        <taxon>Actinomycetota</taxon>
        <taxon>Actinomycetes</taxon>
        <taxon>Mycobacteriales</taxon>
        <taxon>Mycobacteriaceae</taxon>
        <taxon>Mycobacterium</taxon>
    </lineage>
</organism>
<feature type="region of interest" description="Disordered" evidence="1">
    <location>
        <begin position="46"/>
        <end position="68"/>
    </location>
</feature>
<feature type="transmembrane region" description="Helical" evidence="2">
    <location>
        <begin position="7"/>
        <end position="28"/>
    </location>
</feature>
<dbReference type="Proteomes" id="UP000193781">
    <property type="component" value="Unassembled WGS sequence"/>
</dbReference>
<protein>
    <submittedName>
        <fullName evidence="3">Uncharacterized protein</fullName>
    </submittedName>
</protein>
<sequence>MLRGGSLAYGDTGVCAGIAVAFVVATFSHGLPGELVGWRAADAGRSVATGADGSASGRKRRERSAARR</sequence>
<gene>
    <name evidence="3" type="ORF">AWC17_24990</name>
</gene>
<dbReference type="EMBL" id="LQPH01000029">
    <property type="protein sequence ID" value="ORW33397.1"/>
    <property type="molecule type" value="Genomic_DNA"/>
</dbReference>
<evidence type="ECO:0000256" key="1">
    <source>
        <dbReference type="SAM" id="MobiDB-lite"/>
    </source>
</evidence>
<reference evidence="3 4" key="1">
    <citation type="submission" date="2016-01" db="EMBL/GenBank/DDBJ databases">
        <title>The new phylogeny of the genus Mycobacterium.</title>
        <authorList>
            <person name="Tarcisio F."/>
            <person name="Conor M."/>
            <person name="Antonella G."/>
            <person name="Elisabetta G."/>
            <person name="Giulia F.S."/>
            <person name="Sara T."/>
            <person name="Anna F."/>
            <person name="Clotilde B."/>
            <person name="Roberto B."/>
            <person name="Veronica D.S."/>
            <person name="Fabio R."/>
            <person name="Monica P."/>
            <person name="Olivier J."/>
            <person name="Enrico T."/>
            <person name="Nicola S."/>
        </authorList>
    </citation>
    <scope>NUCLEOTIDE SEQUENCE [LARGE SCALE GENOMIC DNA]</scope>
    <source>
        <strain evidence="3 4">DSM 44803</strain>
    </source>
</reference>
<evidence type="ECO:0000313" key="4">
    <source>
        <dbReference type="Proteomes" id="UP000193781"/>
    </source>
</evidence>
<evidence type="ECO:0000256" key="2">
    <source>
        <dbReference type="SAM" id="Phobius"/>
    </source>
</evidence>
<keyword evidence="4" id="KW-1185">Reference proteome</keyword>
<comment type="caution">
    <text evidence="3">The sequence shown here is derived from an EMBL/GenBank/DDBJ whole genome shotgun (WGS) entry which is preliminary data.</text>
</comment>
<dbReference type="AlphaFoldDB" id="A0A1X1ZZR1"/>
<keyword evidence="2" id="KW-0812">Transmembrane</keyword>
<accession>A0A1X1ZZR1</accession>
<evidence type="ECO:0000313" key="3">
    <source>
        <dbReference type="EMBL" id="ORW33397.1"/>
    </source>
</evidence>
<name>A0A1X1ZZR1_9MYCO</name>